<keyword evidence="3 7" id="KW-0418">Kinase</keyword>
<dbReference type="Pfam" id="PF00069">
    <property type="entry name" value="Pkinase"/>
    <property type="match status" value="1"/>
</dbReference>
<feature type="compositionally biased region" description="Low complexity" evidence="5">
    <location>
        <begin position="411"/>
        <end position="434"/>
    </location>
</feature>
<keyword evidence="8" id="KW-1185">Reference proteome</keyword>
<feature type="domain" description="Protein kinase" evidence="6">
    <location>
        <begin position="25"/>
        <end position="297"/>
    </location>
</feature>
<dbReference type="Gene3D" id="3.30.200.20">
    <property type="entry name" value="Phosphorylase Kinase, domain 1"/>
    <property type="match status" value="1"/>
</dbReference>
<protein>
    <submittedName>
        <fullName evidence="7">Serine/threonine-protein kinase PknD</fullName>
    </submittedName>
</protein>
<gene>
    <name evidence="7" type="primary">pknD_1</name>
    <name evidence="7" type="ORF">OPKNFCMD_0463</name>
</gene>
<comment type="caution">
    <text evidence="7">The sequence shown here is derived from an EMBL/GenBank/DDBJ whole genome shotgun (WGS) entry which is preliminary data.</text>
</comment>
<feature type="region of interest" description="Disordered" evidence="5">
    <location>
        <begin position="351"/>
        <end position="438"/>
    </location>
</feature>
<dbReference type="Proteomes" id="UP001055167">
    <property type="component" value="Unassembled WGS sequence"/>
</dbReference>
<evidence type="ECO:0000259" key="6">
    <source>
        <dbReference type="PROSITE" id="PS50011"/>
    </source>
</evidence>
<reference evidence="7" key="1">
    <citation type="journal article" date="2021" name="Front. Microbiol.">
        <title>Comprehensive Comparative Genomics and Phenotyping of Methylobacterium Species.</title>
        <authorList>
            <person name="Alessa O."/>
            <person name="Ogura Y."/>
            <person name="Fujitani Y."/>
            <person name="Takami H."/>
            <person name="Hayashi T."/>
            <person name="Sahin N."/>
            <person name="Tani A."/>
        </authorList>
    </citation>
    <scope>NUCLEOTIDE SEQUENCE</scope>
    <source>
        <strain evidence="7">KCTC 52305</strain>
    </source>
</reference>
<dbReference type="PANTHER" id="PTHR43289">
    <property type="entry name" value="MITOGEN-ACTIVATED PROTEIN KINASE KINASE KINASE 20-RELATED"/>
    <property type="match status" value="1"/>
</dbReference>
<evidence type="ECO:0000256" key="5">
    <source>
        <dbReference type="SAM" id="MobiDB-lite"/>
    </source>
</evidence>
<name>A0ABQ4QR23_9HYPH</name>
<accession>A0ABQ4QR23</accession>
<dbReference type="PROSITE" id="PS00109">
    <property type="entry name" value="PROTEIN_KINASE_TYR"/>
    <property type="match status" value="1"/>
</dbReference>
<keyword evidence="1" id="KW-0808">Transferase</keyword>
<dbReference type="InterPro" id="IPR008266">
    <property type="entry name" value="Tyr_kinase_AS"/>
</dbReference>
<evidence type="ECO:0000256" key="4">
    <source>
        <dbReference type="ARBA" id="ARBA00022840"/>
    </source>
</evidence>
<evidence type="ECO:0000313" key="8">
    <source>
        <dbReference type="Proteomes" id="UP001055167"/>
    </source>
</evidence>
<dbReference type="SUPFAM" id="SSF56112">
    <property type="entry name" value="Protein kinase-like (PK-like)"/>
    <property type="match status" value="1"/>
</dbReference>
<dbReference type="RefSeq" id="WP_238312741.1">
    <property type="nucleotide sequence ID" value="NZ_BPQH01000001.1"/>
</dbReference>
<keyword evidence="4" id="KW-0067">ATP-binding</keyword>
<evidence type="ECO:0000256" key="3">
    <source>
        <dbReference type="ARBA" id="ARBA00022777"/>
    </source>
</evidence>
<evidence type="ECO:0000256" key="1">
    <source>
        <dbReference type="ARBA" id="ARBA00022679"/>
    </source>
</evidence>
<organism evidence="7 8">
    <name type="scientific">Methylobacterium crusticola</name>
    <dbReference type="NCBI Taxonomy" id="1697972"/>
    <lineage>
        <taxon>Bacteria</taxon>
        <taxon>Pseudomonadati</taxon>
        <taxon>Pseudomonadota</taxon>
        <taxon>Alphaproteobacteria</taxon>
        <taxon>Hyphomicrobiales</taxon>
        <taxon>Methylobacteriaceae</taxon>
        <taxon>Methylobacterium</taxon>
    </lineage>
</organism>
<evidence type="ECO:0000256" key="2">
    <source>
        <dbReference type="ARBA" id="ARBA00022741"/>
    </source>
</evidence>
<dbReference type="CDD" id="cd14014">
    <property type="entry name" value="STKc_PknB_like"/>
    <property type="match status" value="1"/>
</dbReference>
<dbReference type="Gene3D" id="1.10.510.10">
    <property type="entry name" value="Transferase(Phosphotransferase) domain 1"/>
    <property type="match status" value="1"/>
</dbReference>
<proteinExistence type="predicted"/>
<sequence length="661" mass="68150">MRQETRLAPRPALRLAPGTRLNGIYEIDRYITAGGMGAIYKGHAIGTGDVVAIKTVRPELAQDDTVLMLFRREASALHTLNHEAIVRYFLFSVEPVLGVPFLAMEYVEGVSLSEMLRDGPLPTEQVRVLVRRLAGGLDAAHQLGIVHRDLSPDNVLVPRGDVGRAKIIDFGIARSPLGGNAPPGDGSPLGDGTVIGSGFAGKLNSVSPEQLGLFGGEVGPRSDIYSLGLVIAEAARGTPLAMGRSHADIVDGRRRLPDLAGIDKTLRPILQRMLQPNPKDRPASMAEIAAWAPRPAARPRTALAAPGPAPRRGRRLGAAAAALVLAAGAGVALVAARPDLVGLEAPGEAGGVARPIEGDLGPPDPPPAPAAPPAQAPAGPAGPAGAGGPGEPPAAEAGLPGALIGEPPRPADAAAGGRPAKPADAAAGGRPAKPSAAGDRDVRAFLRGYSGGPCFYTALVRAGRGEATIEAFGATPASFVALDAAFQRALGFDPQINLRQIAPPQCPLVGYLAGLDAQRAVRRPDVRRPDVRRPDLALKSDTLRSGDEMSATADARADRHVALLLVSDDGRVHDLSGYARRSGDTIAVTLRLIGNRRDGEAAAPQLVIALASPRPLAALLAAPKGGKGLTADRLFRQLAEEARKGAPIGVAVKYFTLSGGS</sequence>
<evidence type="ECO:0000313" key="7">
    <source>
        <dbReference type="EMBL" id="GJD47753.1"/>
    </source>
</evidence>
<feature type="compositionally biased region" description="Low complexity" evidence="5">
    <location>
        <begin position="393"/>
        <end position="402"/>
    </location>
</feature>
<keyword evidence="2" id="KW-0547">Nucleotide-binding</keyword>
<dbReference type="InterPro" id="IPR011009">
    <property type="entry name" value="Kinase-like_dom_sf"/>
</dbReference>
<dbReference type="InterPro" id="IPR000719">
    <property type="entry name" value="Prot_kinase_dom"/>
</dbReference>
<reference evidence="7" key="2">
    <citation type="submission" date="2021-08" db="EMBL/GenBank/DDBJ databases">
        <authorList>
            <person name="Tani A."/>
            <person name="Ola A."/>
            <person name="Ogura Y."/>
            <person name="Katsura K."/>
            <person name="Hayashi T."/>
        </authorList>
    </citation>
    <scope>NUCLEOTIDE SEQUENCE</scope>
    <source>
        <strain evidence="7">KCTC 52305</strain>
    </source>
</reference>
<dbReference type="EMBL" id="BPQH01000001">
    <property type="protein sequence ID" value="GJD47753.1"/>
    <property type="molecule type" value="Genomic_DNA"/>
</dbReference>
<dbReference type="PANTHER" id="PTHR43289:SF34">
    <property type="entry name" value="SERINE_THREONINE-PROTEIN KINASE YBDM-RELATED"/>
    <property type="match status" value="1"/>
</dbReference>
<dbReference type="GO" id="GO:0016301">
    <property type="term" value="F:kinase activity"/>
    <property type="evidence" value="ECO:0007669"/>
    <property type="project" value="UniProtKB-KW"/>
</dbReference>
<feature type="compositionally biased region" description="Pro residues" evidence="5">
    <location>
        <begin position="362"/>
        <end position="375"/>
    </location>
</feature>
<dbReference type="PROSITE" id="PS50011">
    <property type="entry name" value="PROTEIN_KINASE_DOM"/>
    <property type="match status" value="1"/>
</dbReference>